<reference evidence="5" key="1">
    <citation type="journal article" date="2019" name="Int. J. Syst. Evol. Microbiol.">
        <title>The Global Catalogue of Microorganisms (GCM) 10K type strain sequencing project: providing services to taxonomists for standard genome sequencing and annotation.</title>
        <authorList>
            <consortium name="The Broad Institute Genomics Platform"/>
            <consortium name="The Broad Institute Genome Sequencing Center for Infectious Disease"/>
            <person name="Wu L."/>
            <person name="Ma J."/>
        </authorList>
    </citation>
    <scope>NUCLEOTIDE SEQUENCE [LARGE SCALE GENOMIC DNA]</scope>
    <source>
        <strain evidence="5">KCTC 3950</strain>
    </source>
</reference>
<evidence type="ECO:0000256" key="2">
    <source>
        <dbReference type="ARBA" id="ARBA00023002"/>
    </source>
</evidence>
<dbReference type="SUPFAM" id="SSF51735">
    <property type="entry name" value="NAD(P)-binding Rossmann-fold domains"/>
    <property type="match status" value="1"/>
</dbReference>
<dbReference type="Pfam" id="PF08240">
    <property type="entry name" value="ADH_N"/>
    <property type="match status" value="1"/>
</dbReference>
<evidence type="ECO:0000313" key="4">
    <source>
        <dbReference type="EMBL" id="MFD2614273.1"/>
    </source>
</evidence>
<dbReference type="EMBL" id="JBHUME010000011">
    <property type="protein sequence ID" value="MFD2614273.1"/>
    <property type="molecule type" value="Genomic_DNA"/>
</dbReference>
<dbReference type="InterPro" id="IPR013149">
    <property type="entry name" value="ADH-like_C"/>
</dbReference>
<dbReference type="InterPro" id="IPR036291">
    <property type="entry name" value="NAD(P)-bd_dom_sf"/>
</dbReference>
<dbReference type="PANTHER" id="PTHR48106">
    <property type="entry name" value="QUINONE OXIDOREDUCTASE PIG3-RELATED"/>
    <property type="match status" value="1"/>
</dbReference>
<dbReference type="Gene3D" id="3.40.50.720">
    <property type="entry name" value="NAD(P)-binding Rossmann-like Domain"/>
    <property type="match status" value="1"/>
</dbReference>
<keyword evidence="5" id="KW-1185">Reference proteome</keyword>
<comment type="caution">
    <text evidence="4">The sequence shown here is derived from an EMBL/GenBank/DDBJ whole genome shotgun (WGS) entry which is preliminary data.</text>
</comment>
<sequence>MNQTMQAIHVTGYEGITSLRVGEAPVPVISNNEVLIRVSCSSINPSDLLFIEGNYGVKLPLPCIGGIEGSGTVVEAGNSLFARRLKGKRVAFAGAACGAWAEYIKVDAMACMPLPKGVSDEQGAVFFVNPLSAIAILRTAQKHKSPAVVHTAGASAVGKLLVRIAPHMGVQVISVVRRESQAETLRGLGAVHVVNSESADFDAELRRLASELKAAVSFDAVGGSLAGRVLTAMPDGSTLYQYGLLSADPVTTADADQIVFHRKSVRGFWAVDWVKEQSIFSMLSLQSAMNKWIGSEIQTDISRTYPLSQAMEAIAYYEANMSAGKVLLVPGR</sequence>
<dbReference type="SMART" id="SM00829">
    <property type="entry name" value="PKS_ER"/>
    <property type="match status" value="1"/>
</dbReference>
<evidence type="ECO:0000313" key="5">
    <source>
        <dbReference type="Proteomes" id="UP001597541"/>
    </source>
</evidence>
<keyword evidence="1" id="KW-0521">NADP</keyword>
<dbReference type="InterPro" id="IPR011032">
    <property type="entry name" value="GroES-like_sf"/>
</dbReference>
<organism evidence="4 5">
    <name type="scientific">Paenibacillus gansuensis</name>
    <dbReference type="NCBI Taxonomy" id="306542"/>
    <lineage>
        <taxon>Bacteria</taxon>
        <taxon>Bacillati</taxon>
        <taxon>Bacillota</taxon>
        <taxon>Bacilli</taxon>
        <taxon>Bacillales</taxon>
        <taxon>Paenibacillaceae</taxon>
        <taxon>Paenibacillus</taxon>
    </lineage>
</organism>
<dbReference type="Proteomes" id="UP001597541">
    <property type="component" value="Unassembled WGS sequence"/>
</dbReference>
<dbReference type="RefSeq" id="WP_377604956.1">
    <property type="nucleotide sequence ID" value="NZ_JBHUME010000011.1"/>
</dbReference>
<name>A0ABW5PGA6_9BACL</name>
<dbReference type="CDD" id="cd08291">
    <property type="entry name" value="ETR_like_1"/>
    <property type="match status" value="1"/>
</dbReference>
<dbReference type="SUPFAM" id="SSF50129">
    <property type="entry name" value="GroES-like"/>
    <property type="match status" value="1"/>
</dbReference>
<feature type="domain" description="Enoyl reductase (ER)" evidence="3">
    <location>
        <begin position="15"/>
        <end position="328"/>
    </location>
</feature>
<proteinExistence type="predicted"/>
<gene>
    <name evidence="4" type="ORF">ACFSUF_17830</name>
</gene>
<keyword evidence="2" id="KW-0560">Oxidoreductase</keyword>
<evidence type="ECO:0000259" key="3">
    <source>
        <dbReference type="SMART" id="SM00829"/>
    </source>
</evidence>
<evidence type="ECO:0000256" key="1">
    <source>
        <dbReference type="ARBA" id="ARBA00022857"/>
    </source>
</evidence>
<dbReference type="Gene3D" id="3.90.180.10">
    <property type="entry name" value="Medium-chain alcohol dehydrogenases, catalytic domain"/>
    <property type="match status" value="1"/>
</dbReference>
<protein>
    <submittedName>
        <fullName evidence="4">Zinc-binding dehydrogenase</fullName>
    </submittedName>
</protein>
<dbReference type="InterPro" id="IPR013154">
    <property type="entry name" value="ADH-like_N"/>
</dbReference>
<dbReference type="InterPro" id="IPR020843">
    <property type="entry name" value="ER"/>
</dbReference>
<dbReference type="Pfam" id="PF00107">
    <property type="entry name" value="ADH_zinc_N"/>
    <property type="match status" value="1"/>
</dbReference>
<dbReference type="PANTHER" id="PTHR48106:SF18">
    <property type="entry name" value="QUINONE OXIDOREDUCTASE PIG3"/>
    <property type="match status" value="1"/>
</dbReference>
<accession>A0ABW5PGA6</accession>